<evidence type="ECO:0000313" key="5">
    <source>
        <dbReference type="EMBL" id="QOK22607.1"/>
    </source>
</evidence>
<dbReference type="OrthoDB" id="3638307at2"/>
<dbReference type="InterPro" id="IPR013974">
    <property type="entry name" value="SAF"/>
</dbReference>
<keyword evidence="2" id="KW-0812">Transmembrane</keyword>
<keyword evidence="2" id="KW-0472">Membrane</keyword>
<feature type="transmembrane region" description="Helical" evidence="2">
    <location>
        <begin position="42"/>
        <end position="62"/>
    </location>
</feature>
<reference evidence="4 7" key="1">
    <citation type="submission" date="2015-11" db="EMBL/GenBank/DDBJ databases">
        <authorList>
            <person name="Zhang Y."/>
            <person name="Guo Z."/>
        </authorList>
    </citation>
    <scope>NUCLEOTIDE SEQUENCE [LARGE SCALE GENOMIC DNA]</scope>
    <source>
        <strain evidence="4 7">YFY001</strain>
    </source>
</reference>
<evidence type="ECO:0000313" key="8">
    <source>
        <dbReference type="Proteomes" id="UP000192634"/>
    </source>
</evidence>
<dbReference type="Proteomes" id="UP000593998">
    <property type="component" value="Chromosome"/>
</dbReference>
<dbReference type="EMBL" id="CP062789">
    <property type="protein sequence ID" value="QOK22607.1"/>
    <property type="molecule type" value="Genomic_DNA"/>
</dbReference>
<name>A0A1L3MKA7_9MICO</name>
<accession>A0A1W1YM35</accession>
<accession>A0A1L3MKA7</accession>
<evidence type="ECO:0000313" key="6">
    <source>
        <dbReference type="EMBL" id="SMC37183.1"/>
    </source>
</evidence>
<dbReference type="SMART" id="SM00858">
    <property type="entry name" value="SAF"/>
    <property type="match status" value="1"/>
</dbReference>
<dbReference type="Proteomes" id="UP000182938">
    <property type="component" value="Chromosome"/>
</dbReference>
<dbReference type="RefSeq" id="WP_072625772.1">
    <property type="nucleotide sequence ID" value="NZ_CP013290.1"/>
</dbReference>
<evidence type="ECO:0000256" key="2">
    <source>
        <dbReference type="SAM" id="Phobius"/>
    </source>
</evidence>
<evidence type="ECO:0000313" key="4">
    <source>
        <dbReference type="EMBL" id="APH02634.1"/>
    </source>
</evidence>
<evidence type="ECO:0000256" key="1">
    <source>
        <dbReference type="SAM" id="MobiDB-lite"/>
    </source>
</evidence>
<keyword evidence="2" id="KW-1133">Transmembrane helix</keyword>
<dbReference type="EMBL" id="CP013290">
    <property type="protein sequence ID" value="APH02634.1"/>
    <property type="molecule type" value="Genomic_DNA"/>
</dbReference>
<evidence type="ECO:0000259" key="3">
    <source>
        <dbReference type="SMART" id="SM00858"/>
    </source>
</evidence>
<reference evidence="6 8" key="2">
    <citation type="submission" date="2017-04" db="EMBL/GenBank/DDBJ databases">
        <authorList>
            <person name="Afonso C.L."/>
            <person name="Miller P.J."/>
            <person name="Scott M.A."/>
            <person name="Spackman E."/>
            <person name="Goraichik I."/>
            <person name="Dimitrov K.M."/>
            <person name="Suarez D.L."/>
            <person name="Swayne D.E."/>
        </authorList>
    </citation>
    <scope>NUCLEOTIDE SEQUENCE [LARGE SCALE GENOMIC DNA]</scope>
    <source>
        <strain evidence="6 8">CGMCC 1.12511</strain>
    </source>
</reference>
<protein>
    <submittedName>
        <fullName evidence="6">SAF domain-containing protein</fullName>
    </submittedName>
</protein>
<gene>
    <name evidence="4" type="ORF">ASJ30_14700</name>
    <name evidence="5" type="ORF">IGS73_16345</name>
    <name evidence="6" type="ORF">SAMN06296429_102179</name>
</gene>
<dbReference type="AlphaFoldDB" id="A0A1L3MKA7"/>
<feature type="compositionally biased region" description="Pro residues" evidence="1">
    <location>
        <begin position="1"/>
        <end position="11"/>
    </location>
</feature>
<feature type="compositionally biased region" description="Low complexity" evidence="1">
    <location>
        <begin position="235"/>
        <end position="255"/>
    </location>
</feature>
<evidence type="ECO:0000313" key="7">
    <source>
        <dbReference type="Proteomes" id="UP000182938"/>
    </source>
</evidence>
<dbReference type="KEGG" id="jte:ASJ30_14700"/>
<reference evidence="5 9" key="3">
    <citation type="submission" date="2020-10" db="EMBL/GenBank/DDBJ databases">
        <title>Janibacter indicus TT2 genome sequence.</title>
        <authorList>
            <person name="Lee K."/>
            <person name="Ganzorig M."/>
        </authorList>
    </citation>
    <scope>NUCLEOTIDE SEQUENCE [LARGE SCALE GENOMIC DNA]</scope>
    <source>
        <strain evidence="5 9">TT2</strain>
    </source>
</reference>
<feature type="domain" description="SAF" evidence="3">
    <location>
        <begin position="69"/>
        <end position="132"/>
    </location>
</feature>
<dbReference type="Pfam" id="PF08666">
    <property type="entry name" value="SAF"/>
    <property type="match status" value="1"/>
</dbReference>
<proteinExistence type="predicted"/>
<sequence length="255" mass="26391">MTAPTAEPPPAEQATRRNRNGDGNTAEGAAAPEPPKLRRRPMLIAVSVLLTALGALLGAFLLSTLSGTDDYVAVRADIERGDVIKETDLVRTQLRRDNSISPLSWDEQRSLIGMYANVDMAKGSLVTRESVSAEIAPADGWSIVGLALTPGQGVTGDLRVGQPIEAVVVPASAEAITGRPTTYEGIVSSVDMSDDGQTKLVDVQVRTDDASPLAAAAARQEVAIVVKSKGNGSGDTAAEPSDSTSDTTPSASPTS</sequence>
<organism evidence="4 7">
    <name type="scientific">Janibacter indicus</name>
    <dbReference type="NCBI Taxonomy" id="857417"/>
    <lineage>
        <taxon>Bacteria</taxon>
        <taxon>Bacillati</taxon>
        <taxon>Actinomycetota</taxon>
        <taxon>Actinomycetes</taxon>
        <taxon>Micrococcales</taxon>
        <taxon>Intrasporangiaceae</taxon>
        <taxon>Janibacter</taxon>
    </lineage>
</organism>
<dbReference type="EMBL" id="FWXN01000002">
    <property type="protein sequence ID" value="SMC37183.1"/>
    <property type="molecule type" value="Genomic_DNA"/>
</dbReference>
<feature type="region of interest" description="Disordered" evidence="1">
    <location>
        <begin position="1"/>
        <end position="35"/>
    </location>
</feature>
<dbReference type="Proteomes" id="UP000192634">
    <property type="component" value="Unassembled WGS sequence"/>
</dbReference>
<keyword evidence="7" id="KW-1185">Reference proteome</keyword>
<evidence type="ECO:0000313" key="9">
    <source>
        <dbReference type="Proteomes" id="UP000593998"/>
    </source>
</evidence>
<feature type="region of interest" description="Disordered" evidence="1">
    <location>
        <begin position="228"/>
        <end position="255"/>
    </location>
</feature>